<dbReference type="OrthoDB" id="6073341at2759"/>
<feature type="compositionally biased region" description="Acidic residues" evidence="1">
    <location>
        <begin position="180"/>
        <end position="199"/>
    </location>
</feature>
<organism evidence="2 3">
    <name type="scientific">Branchiostoma lanceolatum</name>
    <name type="common">Common lancelet</name>
    <name type="synonym">Amphioxus lanceolatum</name>
    <dbReference type="NCBI Taxonomy" id="7740"/>
    <lineage>
        <taxon>Eukaryota</taxon>
        <taxon>Metazoa</taxon>
        <taxon>Chordata</taxon>
        <taxon>Cephalochordata</taxon>
        <taxon>Leptocardii</taxon>
        <taxon>Amphioxiformes</taxon>
        <taxon>Branchiostomatidae</taxon>
        <taxon>Branchiostoma</taxon>
    </lineage>
</organism>
<feature type="compositionally biased region" description="Basic and acidic residues" evidence="1">
    <location>
        <begin position="19"/>
        <end position="29"/>
    </location>
</feature>
<feature type="compositionally biased region" description="Basic residues" evidence="1">
    <location>
        <begin position="1"/>
        <end position="13"/>
    </location>
</feature>
<evidence type="ECO:0000256" key="1">
    <source>
        <dbReference type="SAM" id="MobiDB-lite"/>
    </source>
</evidence>
<evidence type="ECO:0000313" key="2">
    <source>
        <dbReference type="EMBL" id="CAH1246713.1"/>
    </source>
</evidence>
<reference evidence="2" key="1">
    <citation type="submission" date="2022-01" db="EMBL/GenBank/DDBJ databases">
        <authorList>
            <person name="Braso-Vives M."/>
        </authorList>
    </citation>
    <scope>NUCLEOTIDE SEQUENCE</scope>
</reference>
<feature type="region of interest" description="Disordered" evidence="1">
    <location>
        <begin position="1"/>
        <end position="45"/>
    </location>
</feature>
<evidence type="ECO:0000313" key="3">
    <source>
        <dbReference type="Proteomes" id="UP000838412"/>
    </source>
</evidence>
<name>A0A8K0EDB0_BRALA</name>
<accession>A0A8K0EDB0</accession>
<feature type="region of interest" description="Disordered" evidence="1">
    <location>
        <begin position="176"/>
        <end position="199"/>
    </location>
</feature>
<proteinExistence type="predicted"/>
<dbReference type="AlphaFoldDB" id="A0A8K0EDB0"/>
<gene>
    <name evidence="2" type="primary">Hypp7772</name>
    <name evidence="2" type="ORF">BLAG_LOCUS8646</name>
</gene>
<dbReference type="PANTHER" id="PTHR34305:SF1">
    <property type="entry name" value="SWIM-TYPE DOMAIN-CONTAINING PROTEIN"/>
    <property type="match status" value="1"/>
</dbReference>
<dbReference type="EMBL" id="OV696700">
    <property type="protein sequence ID" value="CAH1246713.1"/>
    <property type="molecule type" value="Genomic_DNA"/>
</dbReference>
<protein>
    <submittedName>
        <fullName evidence="2">Hypp7772 protein</fullName>
    </submittedName>
</protein>
<sequence length="485" mass="55276">MAPRSRKSHKKSAKNFPAKKREPSRRREAAAGVTEATEEVEDPTSILQSLDLDPARYVVVGHGQWNLLSCYLRCLHQERRWFPLTRDNTYALADCDGRGQLKQRSYQLVRPKVFESVSGERHVLYLCSCDDAREQNGRLSAMDNVVTGEDLRAFAVREEGLHCLHARAADQIITPPLITEELEEEEGEDEDEEEKEEEEDVYEGAVDQLQVDPFLAAVHDGDTYGIVKRLADGKLCCVTCTEKQTSCTHVNMYECWCTYRGVKPDLIFTDSSQHIDMKNTSKIFSCDHCGLEPKTIIFDHDDTAFGFRKDLLQHLHTHQPSPEVTEYESDKCRKGLNELPTPGVLSLFCPHGVCYGFELIRSCDLPQHEFELIRTRFRKAPKVIVSANSCQLHEYALDRDPHFVKNTLFLIGRSDFKGHICSLGYSLNMYTAALDVKSLNTRVNKIAKSRLLKVQPHLAYMTPSDFMLHASKSLAIRNMNVRGRY</sequence>
<dbReference type="PANTHER" id="PTHR34305">
    <property type="entry name" value="EXPRESSED PROTEIN"/>
    <property type="match status" value="1"/>
</dbReference>
<dbReference type="Proteomes" id="UP000838412">
    <property type="component" value="Chromosome 15"/>
</dbReference>
<keyword evidence="3" id="KW-1185">Reference proteome</keyword>